<name>A0A6A4T385_SCOMX</name>
<dbReference type="AlphaFoldDB" id="A0A6A4T385"/>
<feature type="region of interest" description="Disordered" evidence="1">
    <location>
        <begin position="1"/>
        <end position="23"/>
    </location>
</feature>
<evidence type="ECO:0000256" key="1">
    <source>
        <dbReference type="SAM" id="MobiDB-lite"/>
    </source>
</evidence>
<organism evidence="2 3">
    <name type="scientific">Scophthalmus maximus</name>
    <name type="common">Turbot</name>
    <name type="synonym">Psetta maxima</name>
    <dbReference type="NCBI Taxonomy" id="52904"/>
    <lineage>
        <taxon>Eukaryota</taxon>
        <taxon>Metazoa</taxon>
        <taxon>Chordata</taxon>
        <taxon>Craniata</taxon>
        <taxon>Vertebrata</taxon>
        <taxon>Euteleostomi</taxon>
        <taxon>Actinopterygii</taxon>
        <taxon>Neopterygii</taxon>
        <taxon>Teleostei</taxon>
        <taxon>Neoteleostei</taxon>
        <taxon>Acanthomorphata</taxon>
        <taxon>Carangaria</taxon>
        <taxon>Pleuronectiformes</taxon>
        <taxon>Pleuronectoidei</taxon>
        <taxon>Scophthalmidae</taxon>
        <taxon>Scophthalmus</taxon>
    </lineage>
</organism>
<comment type="caution">
    <text evidence="2">The sequence shown here is derived from an EMBL/GenBank/DDBJ whole genome shotgun (WGS) entry which is preliminary data.</text>
</comment>
<protein>
    <submittedName>
        <fullName evidence="2">Uncharacterized protein</fullName>
    </submittedName>
</protein>
<proteinExistence type="predicted"/>
<dbReference type="EMBL" id="VEVO01000007">
    <property type="protein sequence ID" value="KAF0039329.1"/>
    <property type="molecule type" value="Genomic_DNA"/>
</dbReference>
<evidence type="ECO:0000313" key="2">
    <source>
        <dbReference type="EMBL" id="KAF0039329.1"/>
    </source>
</evidence>
<gene>
    <name evidence="2" type="ORF">F2P81_007564</name>
</gene>
<accession>A0A6A4T385</accession>
<reference evidence="2 3" key="1">
    <citation type="submission" date="2019-06" db="EMBL/GenBank/DDBJ databases">
        <title>Draft genomes of female and male turbot (Scophthalmus maximus).</title>
        <authorList>
            <person name="Xu H."/>
            <person name="Xu X.-W."/>
            <person name="Shao C."/>
            <person name="Chen S."/>
        </authorList>
    </citation>
    <scope>NUCLEOTIDE SEQUENCE [LARGE SCALE GENOMIC DNA]</scope>
    <source>
        <strain evidence="2">Ysfricsl-2016a</strain>
        <tissue evidence="2">Blood</tissue>
    </source>
</reference>
<evidence type="ECO:0000313" key="3">
    <source>
        <dbReference type="Proteomes" id="UP000438429"/>
    </source>
</evidence>
<dbReference type="Proteomes" id="UP000438429">
    <property type="component" value="Unassembled WGS sequence"/>
</dbReference>
<sequence>MGGLSRKGWCGEDPVTSDSVSKSCHGEKPVLTHGWSCRLAESDTDEHCETCPNSKAEQQQLDEVLQVTGCTSSTVEDPLLSAQQTLKGCQLRSKCFSTLDSTWHESIDERFSTTASGQWQTCVIPQGNNKRHSLQGLFGYRHKAVQL</sequence>